<evidence type="ECO:0000313" key="2">
    <source>
        <dbReference type="EMBL" id="KAK6911582.1"/>
    </source>
</evidence>
<dbReference type="Proteomes" id="UP001370490">
    <property type="component" value="Unassembled WGS sequence"/>
</dbReference>
<dbReference type="InterPro" id="IPR008802">
    <property type="entry name" value="REF"/>
</dbReference>
<evidence type="ECO:0000256" key="1">
    <source>
        <dbReference type="ARBA" id="ARBA00009737"/>
    </source>
</evidence>
<dbReference type="PANTHER" id="PTHR33732:SF9">
    <property type="entry name" value="REF_SRPP-LIKE PROTEIN OS05G0151300_LOC_OS05G05940"/>
    <property type="match status" value="1"/>
</dbReference>
<sequence length="241" mass="26390">MAESEQTVQQLIPMEEQGKLKYLEFVQVASLQAALCFARLYLFAKENSGPLKPGVESVEGTVKTVVGPVYDKFQDVPLEVLKFVDRKVDNTVTELDRHVPSLIKQVSARAVSAAQKAPEVAQSMASEVCPAGMKDKAAGVAKSVYTKYEPAAKELYSKYEPVAEQYAVLAWHSINRLPLFPQVAQVVLPKAAFCSEKYNETVKHAAEKGYTIPSYLPLVPTEKIAKVFSGPQAEAEPLASN</sequence>
<accession>A0AAN8YT06</accession>
<dbReference type="GO" id="GO:0003746">
    <property type="term" value="F:translation elongation factor activity"/>
    <property type="evidence" value="ECO:0007669"/>
    <property type="project" value="UniProtKB-KW"/>
</dbReference>
<dbReference type="PANTHER" id="PTHR33732">
    <property type="entry name" value="REF/SRPP-LIKE PROTEIN OS05G0151300/LOC_OS05G05940"/>
    <property type="match status" value="1"/>
</dbReference>
<evidence type="ECO:0000313" key="3">
    <source>
        <dbReference type="Proteomes" id="UP001370490"/>
    </source>
</evidence>
<comment type="similarity">
    <text evidence="1">Belongs to the REF/SRPP family.</text>
</comment>
<keyword evidence="3" id="KW-1185">Reference proteome</keyword>
<reference evidence="2 3" key="1">
    <citation type="submission" date="2023-12" db="EMBL/GenBank/DDBJ databases">
        <title>A high-quality genome assembly for Dillenia turbinata (Dilleniales).</title>
        <authorList>
            <person name="Chanderbali A."/>
        </authorList>
    </citation>
    <scope>NUCLEOTIDE SEQUENCE [LARGE SCALE GENOMIC DNA]</scope>
    <source>
        <strain evidence="2">LSX21</strain>
        <tissue evidence="2">Leaf</tissue>
    </source>
</reference>
<comment type="caution">
    <text evidence="2">The sequence shown here is derived from an EMBL/GenBank/DDBJ whole genome shotgun (WGS) entry which is preliminary data.</text>
</comment>
<organism evidence="2 3">
    <name type="scientific">Dillenia turbinata</name>
    <dbReference type="NCBI Taxonomy" id="194707"/>
    <lineage>
        <taxon>Eukaryota</taxon>
        <taxon>Viridiplantae</taxon>
        <taxon>Streptophyta</taxon>
        <taxon>Embryophyta</taxon>
        <taxon>Tracheophyta</taxon>
        <taxon>Spermatophyta</taxon>
        <taxon>Magnoliopsida</taxon>
        <taxon>eudicotyledons</taxon>
        <taxon>Gunneridae</taxon>
        <taxon>Pentapetalae</taxon>
        <taxon>Dilleniales</taxon>
        <taxon>Dilleniaceae</taxon>
        <taxon>Dillenia</taxon>
    </lineage>
</organism>
<gene>
    <name evidence="2" type="ORF">RJ641_023675</name>
</gene>
<dbReference type="Pfam" id="PF05755">
    <property type="entry name" value="REF"/>
    <property type="match status" value="1"/>
</dbReference>
<keyword evidence="2" id="KW-0648">Protein biosynthesis</keyword>
<dbReference type="EMBL" id="JBAMMX010000028">
    <property type="protein sequence ID" value="KAK6911582.1"/>
    <property type="molecule type" value="Genomic_DNA"/>
</dbReference>
<keyword evidence="2" id="KW-0251">Elongation factor</keyword>
<protein>
    <submittedName>
        <fullName evidence="2">Rubber elongation factor</fullName>
    </submittedName>
</protein>
<dbReference type="AlphaFoldDB" id="A0AAN8YT06"/>
<proteinExistence type="inferred from homology"/>
<name>A0AAN8YT06_9MAGN</name>